<dbReference type="SMART" id="SM00823">
    <property type="entry name" value="PKS_PP"/>
    <property type="match status" value="1"/>
</dbReference>
<dbReference type="Pfam" id="PF22621">
    <property type="entry name" value="CurL-like_PKS_C"/>
    <property type="match status" value="1"/>
</dbReference>
<evidence type="ECO:0000256" key="2">
    <source>
        <dbReference type="ARBA" id="ARBA00022553"/>
    </source>
</evidence>
<protein>
    <submittedName>
        <fullName evidence="7">Acyltransferase domain-containing protein</fullName>
    </submittedName>
</protein>
<evidence type="ECO:0000259" key="6">
    <source>
        <dbReference type="PROSITE" id="PS52004"/>
    </source>
</evidence>
<dbReference type="InterPro" id="IPR009081">
    <property type="entry name" value="PP-bd_ACP"/>
</dbReference>
<dbReference type="InterPro" id="IPR016035">
    <property type="entry name" value="Acyl_Trfase/lysoPLipase"/>
</dbReference>
<dbReference type="InterPro" id="IPR036736">
    <property type="entry name" value="ACP-like_sf"/>
</dbReference>
<dbReference type="Gene3D" id="3.40.47.10">
    <property type="match status" value="1"/>
</dbReference>
<dbReference type="InterPro" id="IPR016036">
    <property type="entry name" value="Malonyl_transacylase_ACP-bd"/>
</dbReference>
<keyword evidence="3" id="KW-0808">Transferase</keyword>
<feature type="compositionally biased region" description="Low complexity" evidence="4">
    <location>
        <begin position="21"/>
        <end position="32"/>
    </location>
</feature>
<feature type="domain" description="Ketosynthase family 3 (KS3)" evidence="6">
    <location>
        <begin position="68"/>
        <end position="494"/>
    </location>
</feature>
<dbReference type="InterPro" id="IPR001227">
    <property type="entry name" value="Ac_transferase_dom_sf"/>
</dbReference>
<dbReference type="SUPFAM" id="SSF52151">
    <property type="entry name" value="FabD/lysophospholipase-like"/>
    <property type="match status" value="1"/>
</dbReference>
<dbReference type="InterPro" id="IPR014031">
    <property type="entry name" value="Ketoacyl_synth_C"/>
</dbReference>
<dbReference type="InterPro" id="IPR050091">
    <property type="entry name" value="PKS_NRPS_Biosynth_Enz"/>
</dbReference>
<reference evidence="7 8" key="1">
    <citation type="submission" date="2019-08" db="EMBL/GenBank/DDBJ databases">
        <title>Archangium and Cystobacter genomes.</title>
        <authorList>
            <person name="Chen I.-C.K."/>
            <person name="Wielgoss S."/>
        </authorList>
    </citation>
    <scope>NUCLEOTIDE SEQUENCE [LARGE SCALE GENOMIC DNA]</scope>
    <source>
        <strain evidence="7 8">Cbm 6</strain>
    </source>
</reference>
<dbReference type="InterPro" id="IPR020841">
    <property type="entry name" value="PKS_Beta-ketoAc_synthase_dom"/>
</dbReference>
<dbReference type="EMBL" id="CP043494">
    <property type="protein sequence ID" value="WNG46517.1"/>
    <property type="molecule type" value="Genomic_DNA"/>
</dbReference>
<proteinExistence type="predicted"/>
<dbReference type="GO" id="GO:0016746">
    <property type="term" value="F:acyltransferase activity"/>
    <property type="evidence" value="ECO:0007669"/>
    <property type="project" value="UniProtKB-KW"/>
</dbReference>
<keyword evidence="2" id="KW-0597">Phosphoprotein</keyword>
<dbReference type="SMART" id="SM00825">
    <property type="entry name" value="PKS_KS"/>
    <property type="match status" value="1"/>
</dbReference>
<keyword evidence="8" id="KW-1185">Reference proteome</keyword>
<dbReference type="PANTHER" id="PTHR43775:SF37">
    <property type="entry name" value="SI:DKEY-61P9.11"/>
    <property type="match status" value="1"/>
</dbReference>
<dbReference type="Gene3D" id="3.30.70.3290">
    <property type="match status" value="1"/>
</dbReference>
<dbReference type="Gene3D" id="3.40.366.10">
    <property type="entry name" value="Malonyl-Coenzyme A Acyl Carrier Protein, domain 2"/>
    <property type="match status" value="1"/>
</dbReference>
<evidence type="ECO:0000256" key="3">
    <source>
        <dbReference type="ARBA" id="ARBA00022679"/>
    </source>
</evidence>
<evidence type="ECO:0000313" key="8">
    <source>
        <dbReference type="Proteomes" id="UP001611383"/>
    </source>
</evidence>
<dbReference type="Pfam" id="PF00109">
    <property type="entry name" value="ketoacyl-synt"/>
    <property type="match status" value="1"/>
</dbReference>
<evidence type="ECO:0000256" key="4">
    <source>
        <dbReference type="SAM" id="MobiDB-lite"/>
    </source>
</evidence>
<dbReference type="InterPro" id="IPR020806">
    <property type="entry name" value="PKS_PP-bd"/>
</dbReference>
<keyword evidence="7" id="KW-0012">Acyltransferase</keyword>
<dbReference type="Pfam" id="PF00550">
    <property type="entry name" value="PP-binding"/>
    <property type="match status" value="1"/>
</dbReference>
<evidence type="ECO:0000256" key="1">
    <source>
        <dbReference type="ARBA" id="ARBA00022450"/>
    </source>
</evidence>
<organism evidence="7 8">
    <name type="scientific">Archangium minus</name>
    <dbReference type="NCBI Taxonomy" id="83450"/>
    <lineage>
        <taxon>Bacteria</taxon>
        <taxon>Pseudomonadati</taxon>
        <taxon>Myxococcota</taxon>
        <taxon>Myxococcia</taxon>
        <taxon>Myxococcales</taxon>
        <taxon>Cystobacterineae</taxon>
        <taxon>Archangiaceae</taxon>
        <taxon>Archangium</taxon>
    </lineage>
</organism>
<dbReference type="InterPro" id="IPR014030">
    <property type="entry name" value="Ketoacyl_synth_N"/>
</dbReference>
<dbReference type="SUPFAM" id="SSF47336">
    <property type="entry name" value="ACP-like"/>
    <property type="match status" value="1"/>
</dbReference>
<evidence type="ECO:0000259" key="5">
    <source>
        <dbReference type="PROSITE" id="PS50075"/>
    </source>
</evidence>
<dbReference type="SUPFAM" id="SSF53901">
    <property type="entry name" value="Thiolase-like"/>
    <property type="match status" value="1"/>
</dbReference>
<sequence length="1080" mass="117711">MPTTHDWKSSTSYRKTRWPRSSRTGWTRSSRGNDMSTKTKDNQDLLKRALVTVEKLQAKLDALERAKTEPIAVVGIGCRYPGGAHDPDSFFRMLREGRDATSDMPTERWDVDAYYDPDPDAPLKMYTRRGAFLDQVDRFEPQFFGISPREAVSMDPAQRIFLEVCWEALEHAGQAPDKLGGTRTGVFVGAGTEEYAHIIEAAGYCDTHTATGNIPGFVSGRISYILGLAGPSVTLNTTCSSSLAAVHTAMQSLRAKECDMALAGGVNLILRVSPFVALCKIRMLSRDGRCKTFDASADGYGRSEGCGVVVLKRLSDAQRNGDHILAILRGSSMQQNGSTTSGITVTSVPAQQALIREALANSGVEPSQVGYVEAHGTGTTLGDPIEVQAIASVVAEGRPAEKPLLVNSVKANLGHSELAAGVTGLIKVVLSLHHEEIPPYPSHLKQRNPAIAWDELKVALPLEPTPWPRGNGRRIAGVNSLGGNGLNVHVVVEEAPVPQPTTVSIERPRHLFPLSATRESALSALAGRHARYLAEHPSVSLADLCFTAGAGRAHFKHRVALQATSVEQLRTQLESLAAGTMDRARPAVIRRAGRPRIAFLFTGQGAQYVGMGRSLYETKPTFRRAILECDELLRPLLPKSLVSVLYPEAGQESPIDETEYTQPALFAVEYALAMLWRSWGIEPTVVMGHSVGEYVAACVAGVFSLEDGLRLIAERGRLMSALPRDGEMVAVFASEARVTELLAPVAHVVSIAAVNGPEEIVISGARDAVHKVVEQLIAEGVKTRRLTVSHAFHSPLMKPMRSAFEEAASRVSYAAPRVRLISNLTGRAAKGTELSQASYWVEHVQAPVRFADGMRALHEHGCDAFLELGPQATLLGLGKRCLPDATQPWLPSLRKGHDDWESLLGSVTALYESGVDIDWAGFDRDYPRKRMPLPTYPFQRERYWVETQEGVTSGHVEARRPTVAVTPEAPLPAGPERIVVEAEPEIELQALRLASPEARIEQISARLRRLVSRVFKLEESEFDLQDPLINLGLDSLMAVDMRDRIKRILGIELPLVELLEGPSIAVLSARLGQMLPGDTK</sequence>
<dbReference type="Pfam" id="PF00698">
    <property type="entry name" value="Acyl_transf_1"/>
    <property type="match status" value="1"/>
</dbReference>
<feature type="region of interest" description="Disordered" evidence="4">
    <location>
        <begin position="1"/>
        <end position="41"/>
    </location>
</feature>
<keyword evidence="1" id="KW-0596">Phosphopantetheine</keyword>
<gene>
    <name evidence="7" type="ORF">F0U60_22155</name>
</gene>
<accession>A0ABY9WRV7</accession>
<dbReference type="SUPFAM" id="SSF55048">
    <property type="entry name" value="Probable ACP-binding domain of malonyl-CoA ACP transacylase"/>
    <property type="match status" value="1"/>
</dbReference>
<dbReference type="Pfam" id="PF02801">
    <property type="entry name" value="Ketoacyl-synt_C"/>
    <property type="match status" value="1"/>
</dbReference>
<name>A0ABY9WRV7_9BACT</name>
<dbReference type="PROSITE" id="PS52004">
    <property type="entry name" value="KS3_2"/>
    <property type="match status" value="1"/>
</dbReference>
<dbReference type="Proteomes" id="UP001611383">
    <property type="component" value="Chromosome"/>
</dbReference>
<dbReference type="Gene3D" id="1.10.1200.10">
    <property type="entry name" value="ACP-like"/>
    <property type="match status" value="1"/>
</dbReference>
<dbReference type="SMART" id="SM00827">
    <property type="entry name" value="PKS_AT"/>
    <property type="match status" value="1"/>
</dbReference>
<dbReference type="CDD" id="cd00833">
    <property type="entry name" value="PKS"/>
    <property type="match status" value="1"/>
</dbReference>
<dbReference type="InterPro" id="IPR016039">
    <property type="entry name" value="Thiolase-like"/>
</dbReference>
<evidence type="ECO:0000313" key="7">
    <source>
        <dbReference type="EMBL" id="WNG46517.1"/>
    </source>
</evidence>
<dbReference type="PANTHER" id="PTHR43775">
    <property type="entry name" value="FATTY ACID SYNTHASE"/>
    <property type="match status" value="1"/>
</dbReference>
<feature type="domain" description="Carrier" evidence="5">
    <location>
        <begin position="998"/>
        <end position="1075"/>
    </location>
</feature>
<dbReference type="InterPro" id="IPR014043">
    <property type="entry name" value="Acyl_transferase_dom"/>
</dbReference>
<dbReference type="PROSITE" id="PS50075">
    <property type="entry name" value="CARRIER"/>
    <property type="match status" value="1"/>
</dbReference>